<proteinExistence type="predicted"/>
<gene>
    <name evidence="1" type="ORF">S06H3_39572</name>
</gene>
<comment type="caution">
    <text evidence="1">The sequence shown here is derived from an EMBL/GenBank/DDBJ whole genome shotgun (WGS) entry which is preliminary data.</text>
</comment>
<dbReference type="EMBL" id="BARV01024222">
    <property type="protein sequence ID" value="GAI45263.1"/>
    <property type="molecule type" value="Genomic_DNA"/>
</dbReference>
<name>X1NNS9_9ZZZZ</name>
<reference evidence="1" key="1">
    <citation type="journal article" date="2014" name="Front. Microbiol.">
        <title>High frequency of phylogenetically diverse reductive dehalogenase-homologous genes in deep subseafloor sedimentary metagenomes.</title>
        <authorList>
            <person name="Kawai M."/>
            <person name="Futagami T."/>
            <person name="Toyoda A."/>
            <person name="Takaki Y."/>
            <person name="Nishi S."/>
            <person name="Hori S."/>
            <person name="Arai W."/>
            <person name="Tsubouchi T."/>
            <person name="Morono Y."/>
            <person name="Uchiyama I."/>
            <person name="Ito T."/>
            <person name="Fujiyama A."/>
            <person name="Inagaki F."/>
            <person name="Takami H."/>
        </authorList>
    </citation>
    <scope>NUCLEOTIDE SEQUENCE</scope>
    <source>
        <strain evidence="1">Expedition CK06-06</strain>
    </source>
</reference>
<accession>X1NNS9</accession>
<feature type="non-terminal residue" evidence="1">
    <location>
        <position position="1"/>
    </location>
</feature>
<organism evidence="1">
    <name type="scientific">marine sediment metagenome</name>
    <dbReference type="NCBI Taxonomy" id="412755"/>
    <lineage>
        <taxon>unclassified sequences</taxon>
        <taxon>metagenomes</taxon>
        <taxon>ecological metagenomes</taxon>
    </lineage>
</organism>
<protein>
    <submittedName>
        <fullName evidence="1">Uncharacterized protein</fullName>
    </submittedName>
</protein>
<dbReference type="AlphaFoldDB" id="X1NNS9"/>
<evidence type="ECO:0000313" key="1">
    <source>
        <dbReference type="EMBL" id="GAI45263.1"/>
    </source>
</evidence>
<sequence length="44" mass="4753">WTDSRGAGHFENQEPEAIPFAVLLCPVLNRAVPESDVDADLVSS</sequence>